<evidence type="ECO:0000256" key="1">
    <source>
        <dbReference type="SAM" id="MobiDB-lite"/>
    </source>
</evidence>
<dbReference type="KEGG" id="mlr:MELLADRAFT_124061"/>
<keyword evidence="4" id="KW-1185">Reference proteome</keyword>
<sequence>MNSSKLSLAINCLLWLSITPRSLCDAGMLQSRQDHLNSGLGAKQQLSDSKEIDVPFRVLEKRLESTGNQTDPKNTGSSDTKDPQNSLDLSPLALQEASKHDGKEKPEQIPSLTSPNNFINFCISGAGTLGNAVIQNGAQTKKVNACNGIPMGMIPAPDKTPSLRFFSPKNLDTVPAKKTFTVSISVKNLDAGHFTAPLETYFAAPITLNEAAVVIGHTHIVAQRVESLTSTALLDPREFKFFKGIDSPVDKEGKLHAEVKDGLEKGVYRFSTMTAGANHQPIAVAIAQHDSMDDVIYITVE</sequence>
<keyword evidence="2" id="KW-0732">Signal</keyword>
<feature type="compositionally biased region" description="Polar residues" evidence="1">
    <location>
        <begin position="65"/>
        <end position="87"/>
    </location>
</feature>
<dbReference type="InParanoid" id="F4S6X0"/>
<accession>F4S6X0</accession>
<dbReference type="VEuPathDB" id="FungiDB:MELLADRAFT_124061"/>
<evidence type="ECO:0000256" key="2">
    <source>
        <dbReference type="SAM" id="SignalP"/>
    </source>
</evidence>
<feature type="signal peptide" evidence="2">
    <location>
        <begin position="1"/>
        <end position="24"/>
    </location>
</feature>
<evidence type="ECO:0000313" key="3">
    <source>
        <dbReference type="EMBL" id="EGF99651.1"/>
    </source>
</evidence>
<dbReference type="AlphaFoldDB" id="F4S6X0"/>
<reference evidence="4" key="1">
    <citation type="journal article" date="2011" name="Proc. Natl. Acad. Sci. U.S.A.">
        <title>Obligate biotrophy features unraveled by the genomic analysis of rust fungi.</title>
        <authorList>
            <person name="Duplessis S."/>
            <person name="Cuomo C.A."/>
            <person name="Lin Y.-C."/>
            <person name="Aerts A."/>
            <person name="Tisserant E."/>
            <person name="Veneault-Fourrey C."/>
            <person name="Joly D.L."/>
            <person name="Hacquard S."/>
            <person name="Amselem J."/>
            <person name="Cantarel B.L."/>
            <person name="Chiu R."/>
            <person name="Coutinho P.M."/>
            <person name="Feau N."/>
            <person name="Field M."/>
            <person name="Frey P."/>
            <person name="Gelhaye E."/>
            <person name="Goldberg J."/>
            <person name="Grabherr M.G."/>
            <person name="Kodira C.D."/>
            <person name="Kohler A."/>
            <person name="Kuees U."/>
            <person name="Lindquist E.A."/>
            <person name="Lucas S.M."/>
            <person name="Mago R."/>
            <person name="Mauceli E."/>
            <person name="Morin E."/>
            <person name="Murat C."/>
            <person name="Pangilinan J.L."/>
            <person name="Park R."/>
            <person name="Pearson M."/>
            <person name="Quesneville H."/>
            <person name="Rouhier N."/>
            <person name="Sakthikumar S."/>
            <person name="Salamov A.A."/>
            <person name="Schmutz J."/>
            <person name="Selles B."/>
            <person name="Shapiro H."/>
            <person name="Tanguay P."/>
            <person name="Tuskan G.A."/>
            <person name="Henrissat B."/>
            <person name="Van de Peer Y."/>
            <person name="Rouze P."/>
            <person name="Ellis J.G."/>
            <person name="Dodds P.N."/>
            <person name="Schein J.E."/>
            <person name="Zhong S."/>
            <person name="Hamelin R.C."/>
            <person name="Grigoriev I.V."/>
            <person name="Szabo L.J."/>
            <person name="Martin F."/>
        </authorList>
    </citation>
    <scope>NUCLEOTIDE SEQUENCE [LARGE SCALE GENOMIC DNA]</scope>
    <source>
        <strain evidence="4">98AG31 / pathotype 3-4-7</strain>
    </source>
</reference>
<dbReference type="PANTHER" id="PTHR34587:SF2">
    <property type="entry name" value="G-PROTEIN COUPLED RECEPTORS FAMILY 1 PROFILE DOMAIN-CONTAINING PROTEIN"/>
    <property type="match status" value="1"/>
</dbReference>
<dbReference type="eggNOG" id="ENOG502QU23">
    <property type="taxonomic scope" value="Eukaryota"/>
</dbReference>
<evidence type="ECO:0000313" key="4">
    <source>
        <dbReference type="Proteomes" id="UP000001072"/>
    </source>
</evidence>
<feature type="chain" id="PRO_5003315883" description="Secreted protein" evidence="2">
    <location>
        <begin position="25"/>
        <end position="301"/>
    </location>
</feature>
<organism evidence="4">
    <name type="scientific">Melampsora larici-populina (strain 98AG31 / pathotype 3-4-7)</name>
    <name type="common">Poplar leaf rust fungus</name>
    <dbReference type="NCBI Taxonomy" id="747676"/>
    <lineage>
        <taxon>Eukaryota</taxon>
        <taxon>Fungi</taxon>
        <taxon>Dikarya</taxon>
        <taxon>Basidiomycota</taxon>
        <taxon>Pucciniomycotina</taxon>
        <taxon>Pucciniomycetes</taxon>
        <taxon>Pucciniales</taxon>
        <taxon>Melampsoraceae</taxon>
        <taxon>Melampsora</taxon>
    </lineage>
</organism>
<gene>
    <name evidence="3" type="ORF">MELLADRAFT_124061</name>
</gene>
<name>F4S6X0_MELLP</name>
<dbReference type="OrthoDB" id="2336871at2759"/>
<dbReference type="EMBL" id="GL883156">
    <property type="protein sequence ID" value="EGF99651.1"/>
    <property type="molecule type" value="Genomic_DNA"/>
</dbReference>
<dbReference type="RefSeq" id="XP_007417115.1">
    <property type="nucleotide sequence ID" value="XM_007417053.1"/>
</dbReference>
<dbReference type="Proteomes" id="UP000001072">
    <property type="component" value="Unassembled WGS sequence"/>
</dbReference>
<dbReference type="InterPro" id="IPR053216">
    <property type="entry name" value="Appressorial_penetr-assoc"/>
</dbReference>
<dbReference type="HOGENOM" id="CLU_029378_3_1_1"/>
<dbReference type="GeneID" id="18926595"/>
<protein>
    <recommendedName>
        <fullName evidence="5">Secreted protein</fullName>
    </recommendedName>
</protein>
<dbReference type="PANTHER" id="PTHR34587">
    <property type="entry name" value="VWFA DOMAIN-CONTAINING PROTEIN"/>
    <property type="match status" value="1"/>
</dbReference>
<evidence type="ECO:0008006" key="5">
    <source>
        <dbReference type="Google" id="ProtNLM"/>
    </source>
</evidence>
<feature type="region of interest" description="Disordered" evidence="1">
    <location>
        <begin position="63"/>
        <end position="87"/>
    </location>
</feature>
<dbReference type="STRING" id="747676.F4S6X0"/>
<proteinExistence type="predicted"/>